<sequence length="46" mass="4886">MPSTGTAHSRFSTGVLAYLQSNDADHAALALSNNALPTMHCATRER</sequence>
<dbReference type="AlphaFoldDB" id="G7TDP7"/>
<proteinExistence type="predicted"/>
<dbReference type="Proteomes" id="UP000008851">
    <property type="component" value="Chromosome"/>
</dbReference>
<dbReference type="EMBL" id="CP003057">
    <property type="protein sequence ID" value="AEQ97575.1"/>
    <property type="molecule type" value="Genomic_DNA"/>
</dbReference>
<evidence type="ECO:0000313" key="1">
    <source>
        <dbReference type="EMBL" id="AEQ97575.1"/>
    </source>
</evidence>
<evidence type="ECO:0000313" key="2">
    <source>
        <dbReference type="Proteomes" id="UP000008851"/>
    </source>
</evidence>
<organism evidence="1 2">
    <name type="scientific">Xanthomonas oryzae pv. oryzicola (strain BLS256)</name>
    <dbReference type="NCBI Taxonomy" id="383407"/>
    <lineage>
        <taxon>Bacteria</taxon>
        <taxon>Pseudomonadati</taxon>
        <taxon>Pseudomonadota</taxon>
        <taxon>Gammaproteobacteria</taxon>
        <taxon>Lysobacterales</taxon>
        <taxon>Lysobacteraceae</taxon>
        <taxon>Xanthomonas</taxon>
    </lineage>
</organism>
<name>G7TDP7_XANOB</name>
<protein>
    <submittedName>
        <fullName evidence="1">Uncharacterized protein</fullName>
    </submittedName>
</protein>
<dbReference type="KEGG" id="xor:XOC_3482"/>
<reference evidence="1 2" key="1">
    <citation type="journal article" date="2011" name="J. Bacteriol.">
        <title>Two new complete genome sequences offer insight into host and tissue specificity of plant pathogenic Xanthomonas spp.</title>
        <authorList>
            <person name="Bogdanove A.J."/>
            <person name="Koebnik R."/>
            <person name="Lu H."/>
            <person name="Furutani A."/>
            <person name="Angiuoli S.V."/>
            <person name="Patil P.B."/>
            <person name="Van Sluys M.A."/>
            <person name="Ryan R.P."/>
            <person name="Meyer D.F."/>
            <person name="Han S.W."/>
            <person name="Aparna G."/>
            <person name="Rajaram M."/>
            <person name="Delcher A.L."/>
            <person name="Phillippy A.M."/>
            <person name="Puiu D."/>
            <person name="Schatz M.C."/>
            <person name="Shumway M."/>
            <person name="Sommer D.D."/>
            <person name="Trapnell C."/>
            <person name="Benahmed F."/>
            <person name="Dimitrov G."/>
            <person name="Madupu R."/>
            <person name="Radune D."/>
            <person name="Sullivan S."/>
            <person name="Jha G."/>
            <person name="Ishihara H."/>
            <person name="Lee S.W."/>
            <person name="Pandey A."/>
            <person name="Sharma V."/>
            <person name="Sriariyanun M."/>
            <person name="Szurek B."/>
            <person name="Vera-Cruz C.M."/>
            <person name="Dorman K.S."/>
            <person name="Ronald P.C."/>
            <person name="Verdier V."/>
            <person name="Dow J.M."/>
            <person name="Sonti R.V."/>
            <person name="Tsuge S."/>
            <person name="Brendel V.P."/>
            <person name="Rabinowicz P.D."/>
            <person name="Leach J.E."/>
            <person name="White F.F."/>
            <person name="Salzberg S.L."/>
        </authorList>
    </citation>
    <scope>NUCLEOTIDE SEQUENCE [LARGE SCALE GENOMIC DNA]</scope>
    <source>
        <strain evidence="1 2">BLS256</strain>
    </source>
</reference>
<gene>
    <name evidence="1" type="ORF">XOC_3482</name>
</gene>
<accession>G7TDP7</accession>
<dbReference type="HOGENOM" id="CLU_3190688_0_0_6"/>